<dbReference type="InParanoid" id="A0A1X7TUM6"/>
<dbReference type="AlphaFoldDB" id="A0A1X7TUM6"/>
<organism evidence="1">
    <name type="scientific">Amphimedon queenslandica</name>
    <name type="common">Sponge</name>
    <dbReference type="NCBI Taxonomy" id="400682"/>
    <lineage>
        <taxon>Eukaryota</taxon>
        <taxon>Metazoa</taxon>
        <taxon>Porifera</taxon>
        <taxon>Demospongiae</taxon>
        <taxon>Heteroscleromorpha</taxon>
        <taxon>Haplosclerida</taxon>
        <taxon>Niphatidae</taxon>
        <taxon>Amphimedon</taxon>
    </lineage>
</organism>
<dbReference type="EnsemblMetazoa" id="Aqu2.1.18884_001">
    <property type="protein sequence ID" value="Aqu2.1.18884_001"/>
    <property type="gene ID" value="Aqu2.1.18884"/>
</dbReference>
<sequence>LQMVSPKSCITTSLQTGQSWQKIRTNVSKIAENILGAERKPKRQIYVHKSRPLPHNFESVVVCRMNWNSPVSILKIRLCQACFGI</sequence>
<name>A0A1X7TUM6_AMPQE</name>
<evidence type="ECO:0000313" key="1">
    <source>
        <dbReference type="EnsemblMetazoa" id="Aqu2.1.18884_001"/>
    </source>
</evidence>
<accession>A0A1X7TUM6</accession>
<protein>
    <submittedName>
        <fullName evidence="1">Uncharacterized protein</fullName>
    </submittedName>
</protein>
<reference evidence="1" key="1">
    <citation type="submission" date="2017-05" db="UniProtKB">
        <authorList>
            <consortium name="EnsemblMetazoa"/>
        </authorList>
    </citation>
    <scope>IDENTIFICATION</scope>
</reference>
<proteinExistence type="predicted"/>